<gene>
    <name evidence="2" type="ORF">BDK88_2454</name>
</gene>
<dbReference type="OrthoDB" id="204348at2157"/>
<reference evidence="2 3" key="1">
    <citation type="submission" date="2019-02" db="EMBL/GenBank/DDBJ databases">
        <title>Genomic Encyclopedia of Archaeal and Bacterial Type Strains, Phase II (KMG-II): from individual species to whole genera.</title>
        <authorList>
            <person name="Goeker M."/>
        </authorList>
    </citation>
    <scope>NUCLEOTIDE SEQUENCE [LARGE SCALE GENOMIC DNA]</scope>
    <source>
        <strain evidence="2 3">DSM 18328</strain>
    </source>
</reference>
<dbReference type="InterPro" id="IPR043821">
    <property type="entry name" value="DUF5799"/>
</dbReference>
<feature type="compositionally biased region" description="Gly residues" evidence="1">
    <location>
        <begin position="79"/>
        <end position="98"/>
    </location>
</feature>
<dbReference type="RefSeq" id="WP_130500562.1">
    <property type="nucleotide sequence ID" value="NZ_SHMP01000004.1"/>
</dbReference>
<feature type="compositionally biased region" description="Basic and acidic residues" evidence="1">
    <location>
        <begin position="114"/>
        <end position="125"/>
    </location>
</feature>
<organism evidence="2 3">
    <name type="scientific">Natrinema hispanicum</name>
    <dbReference type="NCBI Taxonomy" id="392421"/>
    <lineage>
        <taxon>Archaea</taxon>
        <taxon>Methanobacteriati</taxon>
        <taxon>Methanobacteriota</taxon>
        <taxon>Stenosarchaea group</taxon>
        <taxon>Halobacteria</taxon>
        <taxon>Halobacteriales</taxon>
        <taxon>Natrialbaceae</taxon>
        <taxon>Natrinema</taxon>
    </lineage>
</organism>
<protein>
    <submittedName>
        <fullName evidence="2">Uncharacterized protein</fullName>
    </submittedName>
</protein>
<feature type="region of interest" description="Disordered" evidence="1">
    <location>
        <begin position="75"/>
        <end position="125"/>
    </location>
</feature>
<dbReference type="Proteomes" id="UP000291097">
    <property type="component" value="Unassembled WGS sequence"/>
</dbReference>
<evidence type="ECO:0000313" key="3">
    <source>
        <dbReference type="Proteomes" id="UP000291097"/>
    </source>
</evidence>
<evidence type="ECO:0000313" key="2">
    <source>
        <dbReference type="EMBL" id="RZV11209.1"/>
    </source>
</evidence>
<dbReference type="EMBL" id="SHMP01000004">
    <property type="protein sequence ID" value="RZV11209.1"/>
    <property type="molecule type" value="Genomic_DNA"/>
</dbReference>
<accession>A0A482YEC4</accession>
<comment type="caution">
    <text evidence="2">The sequence shown here is derived from an EMBL/GenBank/DDBJ whole genome shotgun (WGS) entry which is preliminary data.</text>
</comment>
<sequence>MSDTPWTDRIVGERMAVDQTFAERIQQSQFSNQQWSLIMTATEFEIEHPDDPEQARIVANTDKLDGILPELENIQSGMGAMGGPGADQGGSNASGGGLLDSIMGALGMGDDGSDDHREQREAAERLTQEYAAELQSHLESKGRWETVRDAAAAGQ</sequence>
<dbReference type="Pfam" id="PF19113">
    <property type="entry name" value="DUF5799"/>
    <property type="match status" value="1"/>
</dbReference>
<proteinExistence type="predicted"/>
<evidence type="ECO:0000256" key="1">
    <source>
        <dbReference type="SAM" id="MobiDB-lite"/>
    </source>
</evidence>
<dbReference type="AlphaFoldDB" id="A0A482YEC4"/>
<name>A0A482YEC4_9EURY</name>